<keyword evidence="3" id="KW-1185">Reference proteome</keyword>
<dbReference type="EMBL" id="JASCZI010123058">
    <property type="protein sequence ID" value="MED6165043.1"/>
    <property type="molecule type" value="Genomic_DNA"/>
</dbReference>
<dbReference type="Proteomes" id="UP001341840">
    <property type="component" value="Unassembled WGS sequence"/>
</dbReference>
<comment type="caution">
    <text evidence="2">The sequence shown here is derived from an EMBL/GenBank/DDBJ whole genome shotgun (WGS) entry which is preliminary data.</text>
</comment>
<proteinExistence type="predicted"/>
<evidence type="ECO:0000313" key="2">
    <source>
        <dbReference type="EMBL" id="MED6165043.1"/>
    </source>
</evidence>
<evidence type="ECO:0000256" key="1">
    <source>
        <dbReference type="SAM" id="SignalP"/>
    </source>
</evidence>
<evidence type="ECO:0000313" key="3">
    <source>
        <dbReference type="Proteomes" id="UP001341840"/>
    </source>
</evidence>
<gene>
    <name evidence="2" type="ORF">PIB30_095910</name>
</gene>
<sequence length="96" mass="10663">MGPPTTVIIAVYTTAALVVASIGGESNNTADVIPPLLHRFLPLSSKPSLSPFPRRWCNGGDDDVMYNDGQTRGDEVERLELKFQSQSPEFQYFQYL</sequence>
<keyword evidence="1" id="KW-0732">Signal</keyword>
<accession>A0ABU6UYC4</accession>
<name>A0ABU6UYC4_9FABA</name>
<feature type="chain" id="PRO_5045293501" evidence="1">
    <location>
        <begin position="21"/>
        <end position="96"/>
    </location>
</feature>
<protein>
    <submittedName>
        <fullName evidence="2">Uncharacterized protein</fullName>
    </submittedName>
</protein>
<organism evidence="2 3">
    <name type="scientific">Stylosanthes scabra</name>
    <dbReference type="NCBI Taxonomy" id="79078"/>
    <lineage>
        <taxon>Eukaryota</taxon>
        <taxon>Viridiplantae</taxon>
        <taxon>Streptophyta</taxon>
        <taxon>Embryophyta</taxon>
        <taxon>Tracheophyta</taxon>
        <taxon>Spermatophyta</taxon>
        <taxon>Magnoliopsida</taxon>
        <taxon>eudicotyledons</taxon>
        <taxon>Gunneridae</taxon>
        <taxon>Pentapetalae</taxon>
        <taxon>rosids</taxon>
        <taxon>fabids</taxon>
        <taxon>Fabales</taxon>
        <taxon>Fabaceae</taxon>
        <taxon>Papilionoideae</taxon>
        <taxon>50 kb inversion clade</taxon>
        <taxon>dalbergioids sensu lato</taxon>
        <taxon>Dalbergieae</taxon>
        <taxon>Pterocarpus clade</taxon>
        <taxon>Stylosanthes</taxon>
    </lineage>
</organism>
<reference evidence="2 3" key="1">
    <citation type="journal article" date="2023" name="Plants (Basel)">
        <title>Bridging the Gap: Combining Genomics and Transcriptomics Approaches to Understand Stylosanthes scabra, an Orphan Legume from the Brazilian Caatinga.</title>
        <authorList>
            <person name="Ferreira-Neto J.R.C."/>
            <person name="da Silva M.D."/>
            <person name="Binneck E."/>
            <person name="de Melo N.F."/>
            <person name="da Silva R.H."/>
            <person name="de Melo A.L.T.M."/>
            <person name="Pandolfi V."/>
            <person name="Bustamante F.O."/>
            <person name="Brasileiro-Vidal A.C."/>
            <person name="Benko-Iseppon A.M."/>
        </authorList>
    </citation>
    <scope>NUCLEOTIDE SEQUENCE [LARGE SCALE GENOMIC DNA]</scope>
    <source>
        <tissue evidence="2">Leaves</tissue>
    </source>
</reference>
<feature type="signal peptide" evidence="1">
    <location>
        <begin position="1"/>
        <end position="20"/>
    </location>
</feature>